<evidence type="ECO:0000313" key="6">
    <source>
        <dbReference type="Proteomes" id="UP000308121"/>
    </source>
</evidence>
<accession>A0A7Z8JWZ3</accession>
<proteinExistence type="predicted"/>
<comment type="caution">
    <text evidence="5">The sequence shown here is derived from an EMBL/GenBank/DDBJ whole genome shotgun (WGS) entry which is preliminary data.</text>
</comment>
<dbReference type="SUPFAM" id="SSF51905">
    <property type="entry name" value="FAD/NAD(P)-binding domain"/>
    <property type="match status" value="1"/>
</dbReference>
<dbReference type="PRINTS" id="PR00469">
    <property type="entry name" value="PNDRDTASEII"/>
</dbReference>
<dbReference type="PANTHER" id="PTHR48105">
    <property type="entry name" value="THIOREDOXIN REDUCTASE 1-RELATED-RELATED"/>
    <property type="match status" value="1"/>
</dbReference>
<dbReference type="OrthoDB" id="9786503at2"/>
<dbReference type="AlphaFoldDB" id="A0A7Z8JWZ3"/>
<protein>
    <submittedName>
        <fullName evidence="5">NAD(P)/FAD-dependent oxidoreductase</fullName>
    </submittedName>
</protein>
<keyword evidence="2" id="KW-0560">Oxidoreductase</keyword>
<dbReference type="Proteomes" id="UP000308121">
    <property type="component" value="Unassembled WGS sequence"/>
</dbReference>
<dbReference type="GO" id="GO:0004791">
    <property type="term" value="F:thioredoxin-disulfide reductase (NADPH) activity"/>
    <property type="evidence" value="ECO:0007669"/>
    <property type="project" value="UniProtKB-EC"/>
</dbReference>
<keyword evidence="1" id="KW-0285">Flavoprotein</keyword>
<dbReference type="InterPro" id="IPR023753">
    <property type="entry name" value="FAD/NAD-binding_dom"/>
</dbReference>
<dbReference type="EMBL" id="SZYE01000191">
    <property type="protein sequence ID" value="TKR22405.1"/>
    <property type="molecule type" value="Genomic_DNA"/>
</dbReference>
<feature type="domain" description="FAD/NAD(P)-binding" evidence="4">
    <location>
        <begin position="6"/>
        <end position="295"/>
    </location>
</feature>
<evidence type="ECO:0000256" key="2">
    <source>
        <dbReference type="ARBA" id="ARBA00023002"/>
    </source>
</evidence>
<gene>
    <name evidence="5" type="ORF">FA014_16630</name>
</gene>
<evidence type="ECO:0000259" key="4">
    <source>
        <dbReference type="Pfam" id="PF07992"/>
    </source>
</evidence>
<dbReference type="Pfam" id="PF07992">
    <property type="entry name" value="Pyr_redox_2"/>
    <property type="match status" value="1"/>
</dbReference>
<name>A0A7Z8JWZ3_9CELL</name>
<dbReference type="InterPro" id="IPR050097">
    <property type="entry name" value="Ferredoxin-NADP_redctase_2"/>
</dbReference>
<evidence type="ECO:0000256" key="3">
    <source>
        <dbReference type="ARBA" id="ARBA00048132"/>
    </source>
</evidence>
<dbReference type="InterPro" id="IPR036188">
    <property type="entry name" value="FAD/NAD-bd_sf"/>
</dbReference>
<reference evidence="5 6" key="1">
    <citation type="submission" date="2019-05" db="EMBL/GenBank/DDBJ databases">
        <title>Genome sequence of Cellulomonas hominis strain CS1.</title>
        <authorList>
            <person name="Belmont J."/>
            <person name="Maclea K.S."/>
        </authorList>
    </citation>
    <scope>NUCLEOTIDE SEQUENCE [LARGE SCALE GENOMIC DNA]</scope>
    <source>
        <strain evidence="5 6">CS1</strain>
    </source>
</reference>
<evidence type="ECO:0000313" key="5">
    <source>
        <dbReference type="EMBL" id="TKR22405.1"/>
    </source>
</evidence>
<comment type="catalytic activity">
    <reaction evidence="3">
        <text>[thioredoxin]-dithiol + NADP(+) = [thioredoxin]-disulfide + NADPH + H(+)</text>
        <dbReference type="Rhea" id="RHEA:20345"/>
        <dbReference type="Rhea" id="RHEA-COMP:10698"/>
        <dbReference type="Rhea" id="RHEA-COMP:10700"/>
        <dbReference type="ChEBI" id="CHEBI:15378"/>
        <dbReference type="ChEBI" id="CHEBI:29950"/>
        <dbReference type="ChEBI" id="CHEBI:50058"/>
        <dbReference type="ChEBI" id="CHEBI:57783"/>
        <dbReference type="ChEBI" id="CHEBI:58349"/>
        <dbReference type="EC" id="1.8.1.9"/>
    </reaction>
</comment>
<sequence>MTEQDDVLVIGGGAAGLSGALTLARARRSVLLVHDGAPRNAPAAHMHAYLGLDGLPPADLLARGRAEVEGYGARVVEDRVVDVRRDGDGFRAALAGGRVVRARRVLVATGLVDALPDVPGIAERWGRDVLHCPFCHGWEVRDRAVALLGSGPLAVHQAQLWRGWTADVTLFLGAGAGAGDGLSDDDWERLAALGVRVVDGPVAGLEVVDDVLTGVRLATGTVLGCDAVVVATGLGARLDGLEGLGLPTEPVSMGDRVIGTRVVAAPDGATSVPGVRVAGNTTDLRAQVQVAAAAGLTAGAALVAELVAEDAAAAVARYRAEQAAPFSGRAERELAARRAGDGAVGL</sequence>
<dbReference type="Gene3D" id="3.50.50.60">
    <property type="entry name" value="FAD/NAD(P)-binding domain"/>
    <property type="match status" value="2"/>
</dbReference>
<organism evidence="5 6">
    <name type="scientific">Cellulomonas hominis</name>
    <dbReference type="NCBI Taxonomy" id="156981"/>
    <lineage>
        <taxon>Bacteria</taxon>
        <taxon>Bacillati</taxon>
        <taxon>Actinomycetota</taxon>
        <taxon>Actinomycetes</taxon>
        <taxon>Micrococcales</taxon>
        <taxon>Cellulomonadaceae</taxon>
        <taxon>Cellulomonas</taxon>
    </lineage>
</organism>
<dbReference type="PRINTS" id="PR00368">
    <property type="entry name" value="FADPNR"/>
</dbReference>
<evidence type="ECO:0000256" key="1">
    <source>
        <dbReference type="ARBA" id="ARBA00022630"/>
    </source>
</evidence>